<organism evidence="1 2">
    <name type="scientific">Gigaspora margarita</name>
    <dbReference type="NCBI Taxonomy" id="4874"/>
    <lineage>
        <taxon>Eukaryota</taxon>
        <taxon>Fungi</taxon>
        <taxon>Fungi incertae sedis</taxon>
        <taxon>Mucoromycota</taxon>
        <taxon>Glomeromycotina</taxon>
        <taxon>Glomeromycetes</taxon>
        <taxon>Diversisporales</taxon>
        <taxon>Gigasporaceae</taxon>
        <taxon>Gigaspora</taxon>
    </lineage>
</organism>
<evidence type="ECO:0000313" key="2">
    <source>
        <dbReference type="Proteomes" id="UP000789901"/>
    </source>
</evidence>
<dbReference type="Proteomes" id="UP000789901">
    <property type="component" value="Unassembled WGS sequence"/>
</dbReference>
<protein>
    <submittedName>
        <fullName evidence="1">27327_t:CDS:1</fullName>
    </submittedName>
</protein>
<name>A0ABN7UMX4_GIGMA</name>
<dbReference type="EMBL" id="CAJVQB010004127">
    <property type="protein sequence ID" value="CAG8627672.1"/>
    <property type="molecule type" value="Genomic_DNA"/>
</dbReference>
<gene>
    <name evidence="1" type="ORF">GMARGA_LOCUS8163</name>
</gene>
<comment type="caution">
    <text evidence="1">The sequence shown here is derived from an EMBL/GenBank/DDBJ whole genome shotgun (WGS) entry which is preliminary data.</text>
</comment>
<sequence length="142" mass="16198">MVNRRTENFQFKVDSYVEECMFVGKSTILSFLVVCFLLTNTVEAYLVHIYATNYSYWNPIDSCIPFVTNCDGHETNICDGQEAIFAGGTLLDCLATDGQKSYAHVKKTNVDEGDLYYETFDDSYFAYKGYKNGAWEFNPVDC</sequence>
<keyword evidence="2" id="KW-1185">Reference proteome</keyword>
<accession>A0ABN7UMX4</accession>
<proteinExistence type="predicted"/>
<reference evidence="1 2" key="1">
    <citation type="submission" date="2021-06" db="EMBL/GenBank/DDBJ databases">
        <authorList>
            <person name="Kallberg Y."/>
            <person name="Tangrot J."/>
            <person name="Rosling A."/>
        </authorList>
    </citation>
    <scope>NUCLEOTIDE SEQUENCE [LARGE SCALE GENOMIC DNA]</scope>
    <source>
        <strain evidence="1 2">120-4 pot B 10/14</strain>
    </source>
</reference>
<evidence type="ECO:0000313" key="1">
    <source>
        <dbReference type="EMBL" id="CAG8627672.1"/>
    </source>
</evidence>